<proteinExistence type="predicted"/>
<feature type="transmembrane region" description="Helical" evidence="2">
    <location>
        <begin position="78"/>
        <end position="98"/>
    </location>
</feature>
<dbReference type="AlphaFoldDB" id="A0A075GWY7"/>
<reference evidence="3" key="1">
    <citation type="journal article" date="2014" name="Genome Biol. Evol.">
        <title>Pangenome evidence for extensive interdomain horizontal transfer affecting lineage core and shell genes in uncultured planktonic thaumarchaeota and euryarchaeota.</title>
        <authorList>
            <person name="Deschamps P."/>
            <person name="Zivanovic Y."/>
            <person name="Moreira D."/>
            <person name="Rodriguez-Valera F."/>
            <person name="Lopez-Garcia P."/>
        </authorList>
    </citation>
    <scope>NUCLEOTIDE SEQUENCE</scope>
</reference>
<dbReference type="EMBL" id="KF900828">
    <property type="protein sequence ID" value="AIF08356.1"/>
    <property type="molecule type" value="Genomic_DNA"/>
</dbReference>
<feature type="compositionally biased region" description="Basic residues" evidence="1">
    <location>
        <begin position="32"/>
        <end position="43"/>
    </location>
</feature>
<feature type="compositionally biased region" description="Acidic residues" evidence="1">
    <location>
        <begin position="256"/>
        <end position="269"/>
    </location>
</feature>
<feature type="compositionally biased region" description="Basic and acidic residues" evidence="1">
    <location>
        <begin position="1"/>
        <end position="17"/>
    </location>
</feature>
<evidence type="ECO:0000256" key="1">
    <source>
        <dbReference type="SAM" id="MobiDB-lite"/>
    </source>
</evidence>
<feature type="region of interest" description="Disordered" evidence="1">
    <location>
        <begin position="1"/>
        <end position="63"/>
    </location>
</feature>
<evidence type="ECO:0000256" key="2">
    <source>
        <dbReference type="SAM" id="Phobius"/>
    </source>
</evidence>
<keyword evidence="2" id="KW-1133">Transmembrane helix</keyword>
<feature type="transmembrane region" description="Helical" evidence="2">
    <location>
        <begin position="151"/>
        <end position="173"/>
    </location>
</feature>
<feature type="region of interest" description="Disordered" evidence="1">
    <location>
        <begin position="247"/>
        <end position="269"/>
    </location>
</feature>
<feature type="transmembrane region" description="Helical" evidence="2">
    <location>
        <begin position="179"/>
        <end position="200"/>
    </location>
</feature>
<protein>
    <submittedName>
        <fullName evidence="3">Uncharacterized protein</fullName>
    </submittedName>
</protein>
<keyword evidence="2" id="KW-0472">Membrane</keyword>
<accession>A0A075GWY7</accession>
<evidence type="ECO:0000313" key="3">
    <source>
        <dbReference type="EMBL" id="AIF08356.1"/>
    </source>
</evidence>
<keyword evidence="2" id="KW-0812">Transmembrane</keyword>
<feature type="transmembrane region" description="Helical" evidence="2">
    <location>
        <begin position="104"/>
        <end position="122"/>
    </location>
</feature>
<sequence>MGLLEKAGKMQTDEPKAAKKKAEKKVAEPKAARKPRKERRAKKERTPRPKRERKARVPRTMPEGYESAGKAAKFARRLVDTIVTYGALFGTLGTFAMVDSDFTIFWIASLALMLVNIAVLPWKTNRSVGMFLTRTRFINWKGNHPHWSHQVLRNLTTMFVMASIIGIAIGAGGNVSGEMNWTTIGIGVAIGLIPVSNYIFTKIRLANGQDQNMWDTMYGAWLVVGAKDESESGGRWMSRLESLGDWGEKRGWAGADTEEDDAVDSEGDD</sequence>
<name>A0A075GWY7_9EURY</name>
<organism evidence="3">
    <name type="scientific">uncultured marine group II/III euryarchaeote KM3_28_D12</name>
    <dbReference type="NCBI Taxonomy" id="1456431"/>
    <lineage>
        <taxon>Archaea</taxon>
        <taxon>Methanobacteriati</taxon>
        <taxon>Methanobacteriota</taxon>
        <taxon>environmental samples</taxon>
    </lineage>
</organism>